<accession>A0AAJ0BVN6</accession>
<name>A0AAJ0BVN6_9PEZI</name>
<feature type="region of interest" description="Disordered" evidence="1">
    <location>
        <begin position="95"/>
        <end position="121"/>
    </location>
</feature>
<dbReference type="InterPro" id="IPR032675">
    <property type="entry name" value="LRR_dom_sf"/>
</dbReference>
<evidence type="ECO:0008006" key="4">
    <source>
        <dbReference type="Google" id="ProtNLM"/>
    </source>
</evidence>
<keyword evidence="3" id="KW-1185">Reference proteome</keyword>
<evidence type="ECO:0000313" key="2">
    <source>
        <dbReference type="EMBL" id="KAK1765308.1"/>
    </source>
</evidence>
<dbReference type="EMBL" id="MU839016">
    <property type="protein sequence ID" value="KAK1765308.1"/>
    <property type="molecule type" value="Genomic_DNA"/>
</dbReference>
<dbReference type="GeneID" id="85311721"/>
<dbReference type="Gene3D" id="3.80.10.10">
    <property type="entry name" value="Ribonuclease Inhibitor"/>
    <property type="match status" value="1"/>
</dbReference>
<protein>
    <recommendedName>
        <fullName evidence="4">F-box domain-containing protein</fullName>
    </recommendedName>
</protein>
<feature type="compositionally biased region" description="Basic and acidic residues" evidence="1">
    <location>
        <begin position="97"/>
        <end position="111"/>
    </location>
</feature>
<organism evidence="2 3">
    <name type="scientific">Phialemonium atrogriseum</name>
    <dbReference type="NCBI Taxonomy" id="1093897"/>
    <lineage>
        <taxon>Eukaryota</taxon>
        <taxon>Fungi</taxon>
        <taxon>Dikarya</taxon>
        <taxon>Ascomycota</taxon>
        <taxon>Pezizomycotina</taxon>
        <taxon>Sordariomycetes</taxon>
        <taxon>Sordariomycetidae</taxon>
        <taxon>Cephalothecales</taxon>
        <taxon>Cephalothecaceae</taxon>
        <taxon>Phialemonium</taxon>
    </lineage>
</organism>
<dbReference type="Proteomes" id="UP001244011">
    <property type="component" value="Unassembled WGS sequence"/>
</dbReference>
<proteinExistence type="predicted"/>
<dbReference type="SUPFAM" id="SSF52047">
    <property type="entry name" value="RNI-like"/>
    <property type="match status" value="1"/>
</dbReference>
<evidence type="ECO:0000313" key="3">
    <source>
        <dbReference type="Proteomes" id="UP001244011"/>
    </source>
</evidence>
<gene>
    <name evidence="2" type="ORF">QBC33DRAFT_545115</name>
</gene>
<dbReference type="RefSeq" id="XP_060281521.1">
    <property type="nucleotide sequence ID" value="XM_060428534.1"/>
</dbReference>
<comment type="caution">
    <text evidence="2">The sequence shown here is derived from an EMBL/GenBank/DDBJ whole genome shotgun (WGS) entry which is preliminary data.</text>
</comment>
<evidence type="ECO:0000256" key="1">
    <source>
        <dbReference type="SAM" id="MobiDB-lite"/>
    </source>
</evidence>
<reference evidence="2" key="1">
    <citation type="submission" date="2023-06" db="EMBL/GenBank/DDBJ databases">
        <title>Genome-scale phylogeny and comparative genomics of the fungal order Sordariales.</title>
        <authorList>
            <consortium name="Lawrence Berkeley National Laboratory"/>
            <person name="Hensen N."/>
            <person name="Bonometti L."/>
            <person name="Westerberg I."/>
            <person name="Brannstrom I.O."/>
            <person name="Guillou S."/>
            <person name="Cros-Aarteil S."/>
            <person name="Calhoun S."/>
            <person name="Haridas S."/>
            <person name="Kuo A."/>
            <person name="Mondo S."/>
            <person name="Pangilinan J."/>
            <person name="Riley R."/>
            <person name="Labutti K."/>
            <person name="Andreopoulos B."/>
            <person name="Lipzen A."/>
            <person name="Chen C."/>
            <person name="Yanf M."/>
            <person name="Daum C."/>
            <person name="Ng V."/>
            <person name="Clum A."/>
            <person name="Steindorff A."/>
            <person name="Ohm R."/>
            <person name="Martin F."/>
            <person name="Silar P."/>
            <person name="Natvig D."/>
            <person name="Lalanne C."/>
            <person name="Gautier V."/>
            <person name="Ament-Velasquez S.L."/>
            <person name="Kruys A."/>
            <person name="Hutchinson M.I."/>
            <person name="Powell A.J."/>
            <person name="Barry K."/>
            <person name="Miller A.N."/>
            <person name="Grigoriev I.V."/>
            <person name="Debuchy R."/>
            <person name="Gladieux P."/>
            <person name="Thoren M.H."/>
            <person name="Johannesson H."/>
        </authorList>
    </citation>
    <scope>NUCLEOTIDE SEQUENCE</scope>
    <source>
        <strain evidence="2">8032-3</strain>
    </source>
</reference>
<sequence>MTPSTARTLETLPLIVLERICEYLAPCDSNRRSLWAFSLASRCCCVVSAPERFSQILLKVLDQNKLQDDLRRWSEVLVIHGRARHVRRLKVLGAGPQEERESRTEEWERPDAPVSEQDGGEEEVEEFGNHDIRNYFDVQEFCRPCEIPVQSWLNSYIPLPQQGDEYTEAWKPLGEFIGQLPGLEDLVWAYTFSPPRYILSAVHTVGCRLHMHNFHLGSLIQHRDQPHSIDPDEYALATSPCLHSIVVPYYDYDTFGNVDYSQEAVLRMVAGAAPKLAHVWMLRRHPGNSIDLINAFRAPRPAWPGFFPGTTAEVADEPPRLGSLRSLVIGYSGLSQTQIINWSRHADFVKLRCLTIHWIDDSRGVVESLQTLAEMAMSGGCFQSLHMLRLSISDTSARQMQEVLMLLLEHLNPLETLDLTGFISNATFKSALRRHGGTLRQLRVIPYRYCGSWRPVVDFSEAVIQLLVQHCPNLEHVEFPVNRTHGDGRETGTYRALSRLPRLKHVSLKLQFSIGSTEEDHEEEGDREDEQERVHVLSERMSFLDIRDAFTNGAMDSSLALSIFNLISSGGSVKYLKLQIGRNEGPGFYDGDFNDILAWIGRSWVCERDDVQGKVSVRELGKKTRVTMGEELKYLEEDTYLTVWNDIWPQRTSDRWENWKSLPLSETAPGP</sequence>
<dbReference type="AlphaFoldDB" id="A0AAJ0BVN6"/>